<gene>
    <name evidence="2" type="ORF">SAMN05192589_101300</name>
</gene>
<dbReference type="Pfam" id="PF10027">
    <property type="entry name" value="DUF2269"/>
    <property type="match status" value="1"/>
</dbReference>
<dbReference type="OrthoDB" id="9786302at2"/>
<feature type="transmembrane region" description="Helical" evidence="1">
    <location>
        <begin position="6"/>
        <end position="29"/>
    </location>
</feature>
<dbReference type="InterPro" id="IPR018729">
    <property type="entry name" value="DUF2269_transmembrane"/>
</dbReference>
<dbReference type="EMBL" id="FMZC01000001">
    <property type="protein sequence ID" value="SDC12843.1"/>
    <property type="molecule type" value="Genomic_DNA"/>
</dbReference>
<proteinExistence type="predicted"/>
<dbReference type="AlphaFoldDB" id="A0A1G6J2M3"/>
<dbReference type="STRING" id="187868.SAMN05192589_101300"/>
<reference evidence="2 3" key="1">
    <citation type="submission" date="2016-10" db="EMBL/GenBank/DDBJ databases">
        <authorList>
            <person name="de Groot N.N."/>
        </authorList>
    </citation>
    <scope>NUCLEOTIDE SEQUENCE [LARGE SCALE GENOMIC DNA]</scope>
    <source>
        <strain evidence="2 3">DSM 16619</strain>
    </source>
</reference>
<accession>A0A1G6J2M3</accession>
<keyword evidence="1" id="KW-0812">Transmembrane</keyword>
<evidence type="ECO:0000313" key="2">
    <source>
        <dbReference type="EMBL" id="SDC12843.1"/>
    </source>
</evidence>
<name>A0A1G6J2M3_9BURK</name>
<sequence length="157" mass="17623">MEYMVLKWLHVISSTLLFGTGIGSAFYLLATTLSRNVQAIAVVARMVVRADWLFTATTAVLQPLTGMWLVHLLGLPLSAPWIRASLVAYVLAMACWLPVVWLQMRLRDLAAQAAREGTALPAPYWRYFKAWIALGIPAFFLFLALFWFMIAKPDFSG</sequence>
<keyword evidence="3" id="KW-1185">Reference proteome</keyword>
<dbReference type="Proteomes" id="UP000198781">
    <property type="component" value="Unassembled WGS sequence"/>
</dbReference>
<organism evidence="2 3">
    <name type="scientific">Paracidovorax valerianellae</name>
    <dbReference type="NCBI Taxonomy" id="187868"/>
    <lineage>
        <taxon>Bacteria</taxon>
        <taxon>Pseudomonadati</taxon>
        <taxon>Pseudomonadota</taxon>
        <taxon>Betaproteobacteria</taxon>
        <taxon>Burkholderiales</taxon>
        <taxon>Comamonadaceae</taxon>
        <taxon>Paracidovorax</taxon>
    </lineage>
</organism>
<keyword evidence="1" id="KW-1133">Transmembrane helix</keyword>
<evidence type="ECO:0000313" key="3">
    <source>
        <dbReference type="Proteomes" id="UP000198781"/>
    </source>
</evidence>
<protein>
    <submittedName>
        <fullName evidence="2">Uncharacterized membrane protein</fullName>
    </submittedName>
</protein>
<evidence type="ECO:0000256" key="1">
    <source>
        <dbReference type="SAM" id="Phobius"/>
    </source>
</evidence>
<dbReference type="RefSeq" id="WP_092739593.1">
    <property type="nucleotide sequence ID" value="NZ_FMZC01000001.1"/>
</dbReference>
<feature type="transmembrane region" description="Helical" evidence="1">
    <location>
        <begin position="50"/>
        <end position="69"/>
    </location>
</feature>
<feature type="transmembrane region" description="Helical" evidence="1">
    <location>
        <begin position="130"/>
        <end position="150"/>
    </location>
</feature>
<keyword evidence="1" id="KW-0472">Membrane</keyword>
<feature type="transmembrane region" description="Helical" evidence="1">
    <location>
        <begin position="81"/>
        <end position="102"/>
    </location>
</feature>